<evidence type="ECO:0000313" key="3">
    <source>
        <dbReference type="EMBL" id="EDX78191.1"/>
    </source>
</evidence>
<feature type="domain" description="Putative restriction endonuclease" evidence="1">
    <location>
        <begin position="76"/>
        <end position="188"/>
    </location>
</feature>
<dbReference type="PANTHER" id="PTHR33352">
    <property type="entry name" value="SLR1095 PROTEIN"/>
    <property type="match status" value="1"/>
</dbReference>
<dbReference type="AlphaFoldDB" id="B4VJ39"/>
<organism evidence="3 4">
    <name type="scientific">Coleofasciculus chthonoplastes PCC 7420</name>
    <dbReference type="NCBI Taxonomy" id="118168"/>
    <lineage>
        <taxon>Bacteria</taxon>
        <taxon>Bacillati</taxon>
        <taxon>Cyanobacteriota</taxon>
        <taxon>Cyanophyceae</taxon>
        <taxon>Coleofasciculales</taxon>
        <taxon>Coleofasciculaceae</taxon>
        <taxon>Coleofasciculus</taxon>
    </lineage>
</organism>
<dbReference type="Pfam" id="PF14261">
    <property type="entry name" value="DUF4351"/>
    <property type="match status" value="1"/>
</dbReference>
<sequence>MIQSQLTPPKVSYRIEWKKLPDDFHLPDEPVENIYHPLLASALQEILEIAGFITASMLFASNFAICATVDGKIVVKAPDWFYVPNVLPIAPEVTRRSYTPHTEGDIPAIVMEFLSETEQGEYSAKSTYPYGKWYFYERILQVPIYVIFNPNDGTLEVHDLVAGHYELRQPDGNGRYWIAAMGLYLGVWYGTKAEITCYWLRWRDESGTLLPWGVERVEQSLQEGVQQGRMQEKLAMINRLLIRRIGEITPDMQSRINGLSATALDELSEALLDFTDMADLVNWIEQC</sequence>
<dbReference type="EMBL" id="DS989842">
    <property type="protein sequence ID" value="EDX78191.1"/>
    <property type="molecule type" value="Genomic_DNA"/>
</dbReference>
<dbReference type="InterPro" id="IPR008538">
    <property type="entry name" value="Uma2"/>
</dbReference>
<protein>
    <recommendedName>
        <fullName evidence="5">DUF4351 domain-containing protein</fullName>
    </recommendedName>
</protein>
<proteinExistence type="predicted"/>
<gene>
    <name evidence="3" type="ORF">MC7420_7929</name>
</gene>
<dbReference type="Proteomes" id="UP000003835">
    <property type="component" value="Unassembled WGS sequence"/>
</dbReference>
<dbReference type="Pfam" id="PF05685">
    <property type="entry name" value="Uma2"/>
    <property type="match status" value="1"/>
</dbReference>
<dbReference type="InterPro" id="IPR025587">
    <property type="entry name" value="DUF4351"/>
</dbReference>
<dbReference type="PANTHER" id="PTHR33352:SF3">
    <property type="entry name" value="SLR1612 PROTEIN"/>
    <property type="match status" value="1"/>
</dbReference>
<keyword evidence="4" id="KW-1185">Reference proteome</keyword>
<evidence type="ECO:0008006" key="5">
    <source>
        <dbReference type="Google" id="ProtNLM"/>
    </source>
</evidence>
<evidence type="ECO:0000259" key="1">
    <source>
        <dbReference type="Pfam" id="PF05685"/>
    </source>
</evidence>
<feature type="domain" description="DUF4351" evidence="2">
    <location>
        <begin position="226"/>
        <end position="284"/>
    </location>
</feature>
<dbReference type="HOGENOM" id="CLU_075279_2_1_3"/>
<evidence type="ECO:0000313" key="4">
    <source>
        <dbReference type="Proteomes" id="UP000003835"/>
    </source>
</evidence>
<dbReference type="STRING" id="118168.MC7420_7929"/>
<dbReference type="RefSeq" id="WP_006098626.1">
    <property type="nucleotide sequence ID" value="NZ_DS989842.1"/>
</dbReference>
<evidence type="ECO:0000259" key="2">
    <source>
        <dbReference type="Pfam" id="PF14261"/>
    </source>
</evidence>
<accession>B4VJ39</accession>
<name>B4VJ39_9CYAN</name>
<dbReference type="eggNOG" id="COG4636">
    <property type="taxonomic scope" value="Bacteria"/>
</dbReference>
<reference evidence="3 4" key="1">
    <citation type="submission" date="2008-07" db="EMBL/GenBank/DDBJ databases">
        <authorList>
            <person name="Tandeau de Marsac N."/>
            <person name="Ferriera S."/>
            <person name="Johnson J."/>
            <person name="Kravitz S."/>
            <person name="Beeson K."/>
            <person name="Sutton G."/>
            <person name="Rogers Y.-H."/>
            <person name="Friedman R."/>
            <person name="Frazier M."/>
            <person name="Venter J.C."/>
        </authorList>
    </citation>
    <scope>NUCLEOTIDE SEQUENCE [LARGE SCALE GENOMIC DNA]</scope>
    <source>
        <strain evidence="3 4">PCC 7420</strain>
    </source>
</reference>